<dbReference type="RefSeq" id="WP_185763126.1">
    <property type="nucleotide sequence ID" value="NZ_RIBP01000001.1"/>
</dbReference>
<comment type="caution">
    <text evidence="1">The sequence shown here is derived from an EMBL/GenBank/DDBJ whole genome shotgun (WGS) entry which is preliminary data.</text>
</comment>
<dbReference type="EMBL" id="RIBP01000001">
    <property type="protein sequence ID" value="TRZ39696.1"/>
    <property type="molecule type" value="Genomic_DNA"/>
</dbReference>
<accession>A0A553SRU1</accession>
<reference evidence="2" key="1">
    <citation type="submission" date="2018-10" db="EMBL/GenBank/DDBJ databases">
        <title>FDA dAtabase for Regulatory Grade micrObial Sequences (FDA-ARGOS): Supporting development and validation of Infectious Disease Dx tests.</title>
        <authorList>
            <person name="Minogue T."/>
            <person name="Wolcott M."/>
            <person name="Wasieloski L."/>
            <person name="Aguilar W."/>
            <person name="Moore D."/>
            <person name="Tallon L."/>
            <person name="Sadzewicz L."/>
            <person name="Sengamalay N."/>
            <person name="Ott S."/>
            <person name="Godinez A."/>
            <person name="Nagaraj S."/>
            <person name="Vavikolanu K."/>
            <person name="Vyas G."/>
            <person name="Nadendla S."/>
            <person name="George J."/>
            <person name="Sichtig H."/>
        </authorList>
    </citation>
    <scope>NUCLEOTIDE SEQUENCE [LARGE SCALE GENOMIC DNA]</scope>
    <source>
        <strain evidence="2">FDAARGOS_343</strain>
    </source>
</reference>
<dbReference type="AlphaFoldDB" id="A0A553SRU1"/>
<sequence length="152" mass="18105">MHIESLKIWQPQTNLNSDHPANILFRGINKHDDYFKIILEDYDDNITEIIYNQLNGPMEYYVWSFRYTTEIGRFGIYNLEVDESGLIENGKAYFFKMENSEYINWFDNQNPLFNSTSHPKLEHHVYITRDEVIEVLSDYDPLVSGYTLFSNN</sequence>
<evidence type="ECO:0000313" key="1">
    <source>
        <dbReference type="EMBL" id="TRZ39696.1"/>
    </source>
</evidence>
<protein>
    <submittedName>
        <fullName evidence="1">Uncharacterized protein</fullName>
    </submittedName>
</protein>
<evidence type="ECO:0000313" key="2">
    <source>
        <dbReference type="Proteomes" id="UP000319837"/>
    </source>
</evidence>
<dbReference type="Proteomes" id="UP000319837">
    <property type="component" value="Unassembled WGS sequence"/>
</dbReference>
<name>A0A553SRU1_NIACI</name>
<proteinExistence type="predicted"/>
<gene>
    <name evidence="1" type="ORF">CEQ21_01675</name>
</gene>
<organism evidence="1 2">
    <name type="scientific">Niallia circulans</name>
    <name type="common">Bacillus circulans</name>
    <dbReference type="NCBI Taxonomy" id="1397"/>
    <lineage>
        <taxon>Bacteria</taxon>
        <taxon>Bacillati</taxon>
        <taxon>Bacillota</taxon>
        <taxon>Bacilli</taxon>
        <taxon>Bacillales</taxon>
        <taxon>Bacillaceae</taxon>
        <taxon>Niallia</taxon>
    </lineage>
</organism>